<feature type="transmembrane region" description="Helical" evidence="2">
    <location>
        <begin position="167"/>
        <end position="184"/>
    </location>
</feature>
<dbReference type="EMBL" id="CP031037">
    <property type="protein sequence ID" value="QDZ20983.1"/>
    <property type="molecule type" value="Genomic_DNA"/>
</dbReference>
<name>A0A5B8MKK2_9CHLO</name>
<dbReference type="AlphaFoldDB" id="A0A5B8MKK2"/>
<organism evidence="3 4">
    <name type="scientific">Chloropicon primus</name>
    <dbReference type="NCBI Taxonomy" id="1764295"/>
    <lineage>
        <taxon>Eukaryota</taxon>
        <taxon>Viridiplantae</taxon>
        <taxon>Chlorophyta</taxon>
        <taxon>Chloropicophyceae</taxon>
        <taxon>Chloropicales</taxon>
        <taxon>Chloropicaceae</taxon>
        <taxon>Chloropicon</taxon>
    </lineage>
</organism>
<evidence type="ECO:0000313" key="4">
    <source>
        <dbReference type="Proteomes" id="UP000316726"/>
    </source>
</evidence>
<feature type="region of interest" description="Disordered" evidence="1">
    <location>
        <begin position="1"/>
        <end position="149"/>
    </location>
</feature>
<evidence type="ECO:0000256" key="1">
    <source>
        <dbReference type="SAM" id="MobiDB-lite"/>
    </source>
</evidence>
<keyword evidence="2" id="KW-0812">Transmembrane</keyword>
<reference evidence="3 4" key="1">
    <citation type="submission" date="2018-07" db="EMBL/GenBank/DDBJ databases">
        <title>The complete nuclear genome of the prasinophyte Chloropicon primus (CCMP1205).</title>
        <authorList>
            <person name="Pombert J.-F."/>
            <person name="Otis C."/>
            <person name="Turmel M."/>
            <person name="Lemieux C."/>
        </authorList>
    </citation>
    <scope>NUCLEOTIDE SEQUENCE [LARGE SCALE GENOMIC DNA]</scope>
    <source>
        <strain evidence="3 4">CCMP1205</strain>
    </source>
</reference>
<sequence>MDIFGGGEEDKAEESTSMSESRRSDEDVIELAREIQAPNIVISSSETGRPMLQDDSGLQRRRFSGQPDDRTESSPGRTNPSEATLNPLLRSSQTSKARDAEGESLERDEEEDEGTDTDEDSYDSAEETTEGGGEDESSDASAGEDGEGEPQTWVGFLYSAARISLPYVYMIFISLALAYFLYLIDSQQREIRGLQTRIQSIEQVCTRKRSETVQRGQTMY</sequence>
<keyword evidence="4" id="KW-1185">Reference proteome</keyword>
<feature type="compositionally biased region" description="Polar residues" evidence="1">
    <location>
        <begin position="73"/>
        <end position="95"/>
    </location>
</feature>
<keyword evidence="2" id="KW-0472">Membrane</keyword>
<feature type="compositionally biased region" description="Basic and acidic residues" evidence="1">
    <location>
        <begin position="20"/>
        <end position="33"/>
    </location>
</feature>
<feature type="compositionally biased region" description="Acidic residues" evidence="1">
    <location>
        <begin position="106"/>
        <end position="148"/>
    </location>
</feature>
<dbReference type="Proteomes" id="UP000316726">
    <property type="component" value="Chromosome 4"/>
</dbReference>
<accession>A0A5B8MKK2</accession>
<keyword evidence="2" id="KW-1133">Transmembrane helix</keyword>
<protein>
    <submittedName>
        <fullName evidence="3">Uncharacterized protein</fullName>
    </submittedName>
</protein>
<gene>
    <name evidence="3" type="ORF">A3770_04p35010</name>
</gene>
<evidence type="ECO:0000313" key="3">
    <source>
        <dbReference type="EMBL" id="QDZ20983.1"/>
    </source>
</evidence>
<feature type="compositionally biased region" description="Basic and acidic residues" evidence="1">
    <location>
        <begin position="96"/>
        <end position="105"/>
    </location>
</feature>
<evidence type="ECO:0000256" key="2">
    <source>
        <dbReference type="SAM" id="Phobius"/>
    </source>
</evidence>
<proteinExistence type="predicted"/>